<accession>A0ABM7S3D6</accession>
<dbReference type="CDD" id="cd00093">
    <property type="entry name" value="HTH_XRE"/>
    <property type="match status" value="1"/>
</dbReference>
<protein>
    <recommendedName>
        <fullName evidence="2">HTH cro/C1-type domain-containing protein</fullName>
    </recommendedName>
</protein>
<evidence type="ECO:0000313" key="3">
    <source>
        <dbReference type="EMBL" id="BCY27626.1"/>
    </source>
</evidence>
<feature type="coiled-coil region" evidence="1">
    <location>
        <begin position="77"/>
        <end position="104"/>
    </location>
</feature>
<dbReference type="SMART" id="SM00530">
    <property type="entry name" value="HTH_XRE"/>
    <property type="match status" value="1"/>
</dbReference>
<sequence length="112" mass="13635">MNIDKFNFKKLRLLRKFNGYTQEDFSNLLGISQSAYARLESGYTHSWESHLKRITELLNVSPDYFFTIDEPMNDRRISKYERELREKENLIQELRQHIKFLEGYKNKNLHFV</sequence>
<dbReference type="PROSITE" id="PS50943">
    <property type="entry name" value="HTH_CROC1"/>
    <property type="match status" value="1"/>
</dbReference>
<reference evidence="3 4" key="1">
    <citation type="submission" date="2021-06" db="EMBL/GenBank/DDBJ databases">
        <title>Whole genome sequences of Flavobacterium sp. KK2020170 and assembly.</title>
        <authorList>
            <person name="Kitahara K."/>
            <person name="Miyoshi S."/>
            <person name="Uesaka K."/>
        </authorList>
    </citation>
    <scope>NUCLEOTIDE SEQUENCE [LARGE SCALE GENOMIC DNA]</scope>
    <source>
        <strain evidence="3 4">KK2020170</strain>
    </source>
</reference>
<evidence type="ECO:0000313" key="4">
    <source>
        <dbReference type="Proteomes" id="UP000825258"/>
    </source>
</evidence>
<dbReference type="EMBL" id="AP024749">
    <property type="protein sequence ID" value="BCY27626.1"/>
    <property type="molecule type" value="Genomic_DNA"/>
</dbReference>
<dbReference type="SUPFAM" id="SSF47413">
    <property type="entry name" value="lambda repressor-like DNA-binding domains"/>
    <property type="match status" value="1"/>
</dbReference>
<dbReference type="Gene3D" id="1.10.260.40">
    <property type="entry name" value="lambda repressor-like DNA-binding domains"/>
    <property type="match status" value="1"/>
</dbReference>
<keyword evidence="1" id="KW-0175">Coiled coil</keyword>
<dbReference type="InterPro" id="IPR001387">
    <property type="entry name" value="Cro/C1-type_HTH"/>
</dbReference>
<dbReference type="RefSeq" id="WP_221259236.1">
    <property type="nucleotide sequence ID" value="NZ_AP024749.1"/>
</dbReference>
<name>A0ABM7S3D6_9FLAO</name>
<evidence type="ECO:0000256" key="1">
    <source>
        <dbReference type="SAM" id="Coils"/>
    </source>
</evidence>
<gene>
    <name evidence="3" type="ORF">KK2020170_04940</name>
</gene>
<evidence type="ECO:0000259" key="2">
    <source>
        <dbReference type="PROSITE" id="PS50943"/>
    </source>
</evidence>
<proteinExistence type="predicted"/>
<dbReference type="Proteomes" id="UP000825258">
    <property type="component" value="Chromosome"/>
</dbReference>
<organism evidence="3 4">
    <name type="scientific">Flavobacterium okayamense</name>
    <dbReference type="NCBI Taxonomy" id="2830782"/>
    <lineage>
        <taxon>Bacteria</taxon>
        <taxon>Pseudomonadati</taxon>
        <taxon>Bacteroidota</taxon>
        <taxon>Flavobacteriia</taxon>
        <taxon>Flavobacteriales</taxon>
        <taxon>Flavobacteriaceae</taxon>
        <taxon>Flavobacterium</taxon>
    </lineage>
</organism>
<keyword evidence="4" id="KW-1185">Reference proteome</keyword>
<dbReference type="InterPro" id="IPR010982">
    <property type="entry name" value="Lambda_DNA-bd_dom_sf"/>
</dbReference>
<dbReference type="Pfam" id="PF01381">
    <property type="entry name" value="HTH_3"/>
    <property type="match status" value="1"/>
</dbReference>
<feature type="domain" description="HTH cro/C1-type" evidence="2">
    <location>
        <begin position="11"/>
        <end position="65"/>
    </location>
</feature>